<comment type="caution">
    <text evidence="1">The sequence shown here is derived from an EMBL/GenBank/DDBJ whole genome shotgun (WGS) entry which is preliminary data.</text>
</comment>
<accession>A0A0F9P376</accession>
<dbReference type="AlphaFoldDB" id="A0A0F9P376"/>
<reference evidence="1" key="1">
    <citation type="journal article" date="2015" name="Nature">
        <title>Complex archaea that bridge the gap between prokaryotes and eukaryotes.</title>
        <authorList>
            <person name="Spang A."/>
            <person name="Saw J.H."/>
            <person name="Jorgensen S.L."/>
            <person name="Zaremba-Niedzwiedzka K."/>
            <person name="Martijn J."/>
            <person name="Lind A.E."/>
            <person name="van Eijk R."/>
            <person name="Schleper C."/>
            <person name="Guy L."/>
            <person name="Ettema T.J."/>
        </authorList>
    </citation>
    <scope>NUCLEOTIDE SEQUENCE</scope>
</reference>
<organism evidence="1">
    <name type="scientific">marine sediment metagenome</name>
    <dbReference type="NCBI Taxonomy" id="412755"/>
    <lineage>
        <taxon>unclassified sequences</taxon>
        <taxon>metagenomes</taxon>
        <taxon>ecological metagenomes</taxon>
    </lineage>
</organism>
<gene>
    <name evidence="1" type="ORF">LCGC14_0893960</name>
</gene>
<name>A0A0F9P376_9ZZZZ</name>
<dbReference type="EMBL" id="LAZR01002876">
    <property type="protein sequence ID" value="KKN24534.1"/>
    <property type="molecule type" value="Genomic_DNA"/>
</dbReference>
<proteinExistence type="predicted"/>
<sequence length="221" mass="24135">MELDFGQSFFNRLRQDAAVGALVSLWGERNWQSIFTATPVPGVVGGAWILTEAESDRGNFTTDALAGDTNSRDVFCFAEASGSAALVDLLSREVGRLFTWSGLTEEGFEDWLSTASPAVIANGKKTFGRQIRVQLFKSTVSSGTIGFEDYEIPVETPNGSVTSFSTTREYLNGSLMVMVNGYPQRPGTDFTQHTDRQGYSFNTGAPATGTDLWHAYRYSFG</sequence>
<protein>
    <submittedName>
        <fullName evidence="1">Uncharacterized protein</fullName>
    </submittedName>
</protein>
<evidence type="ECO:0000313" key="1">
    <source>
        <dbReference type="EMBL" id="KKN24534.1"/>
    </source>
</evidence>